<dbReference type="PANTHER" id="PTHR43687:SF1">
    <property type="entry name" value="FERREDOXIN III"/>
    <property type="match status" value="1"/>
</dbReference>
<dbReference type="InterPro" id="IPR026816">
    <property type="entry name" value="Flavodoxin_dom"/>
</dbReference>
<dbReference type="Gene3D" id="3.40.50.360">
    <property type="match status" value="1"/>
</dbReference>
<protein>
    <submittedName>
        <fullName evidence="6">EFR1 family ferrodoxin</fullName>
    </submittedName>
</protein>
<dbReference type="EMBL" id="JBHSHL010000014">
    <property type="protein sequence ID" value="MFC4804308.1"/>
    <property type="molecule type" value="Genomic_DNA"/>
</dbReference>
<dbReference type="PROSITE" id="PS00198">
    <property type="entry name" value="4FE4S_FER_1"/>
    <property type="match status" value="2"/>
</dbReference>
<dbReference type="SUPFAM" id="SSF52218">
    <property type="entry name" value="Flavoproteins"/>
    <property type="match status" value="1"/>
</dbReference>
<dbReference type="RefSeq" id="WP_379787814.1">
    <property type="nucleotide sequence ID" value="NZ_JBHSHL010000014.1"/>
</dbReference>
<sequence>MIGIYFSGTGNTKYCIEEFAHAYDDKIELFPLDTSVDVEKIRLHRDIIFAYPIYYSNLPKIVSDFIKQHPFLWKDKHIFIIATMGLFSGDGAGVGARLLRKHGAHITGGLHLKMPDCICDINLLKRSYEQNRKIIYEARRKIRSAATDFKKQTPPKEGLNILYYIAGLLGQRLWSWTKTLDYYDRVSIDTSACTGCGSCIYACPMKNLYLSKGKAKASTHCTLCYRCANQCPRKAITILGRRVVSQYRIHDLI</sequence>
<feature type="domain" description="4Fe-4S ferredoxin-type" evidence="5">
    <location>
        <begin position="184"/>
        <end position="213"/>
    </location>
</feature>
<dbReference type="Proteomes" id="UP001595916">
    <property type="component" value="Unassembled WGS sequence"/>
</dbReference>
<dbReference type="InterPro" id="IPR050572">
    <property type="entry name" value="Fe-S_Ferredoxin"/>
</dbReference>
<keyword evidence="2" id="KW-0479">Metal-binding</keyword>
<dbReference type="InterPro" id="IPR047964">
    <property type="entry name" value="EFR1-like"/>
</dbReference>
<dbReference type="InterPro" id="IPR017896">
    <property type="entry name" value="4Fe4S_Fe-S-bd"/>
</dbReference>
<dbReference type="Gene3D" id="3.30.70.20">
    <property type="match status" value="1"/>
</dbReference>
<evidence type="ECO:0000256" key="1">
    <source>
        <dbReference type="ARBA" id="ARBA00022485"/>
    </source>
</evidence>
<evidence type="ECO:0000256" key="3">
    <source>
        <dbReference type="ARBA" id="ARBA00023004"/>
    </source>
</evidence>
<name>A0ABV9QKA8_9FIRM</name>
<accession>A0ABV9QKA8</accession>
<keyword evidence="7" id="KW-1185">Reference proteome</keyword>
<gene>
    <name evidence="6" type="ORF">ACFO4R_04360</name>
</gene>
<dbReference type="Pfam" id="PF12724">
    <property type="entry name" value="Flavodoxin_5"/>
    <property type="match status" value="1"/>
</dbReference>
<keyword evidence="3" id="KW-0408">Iron</keyword>
<dbReference type="NCBIfam" id="NF038196">
    <property type="entry name" value="ferrodoxin_EFR1"/>
    <property type="match status" value="1"/>
</dbReference>
<evidence type="ECO:0000259" key="5">
    <source>
        <dbReference type="PROSITE" id="PS51379"/>
    </source>
</evidence>
<dbReference type="InterPro" id="IPR017900">
    <property type="entry name" value="4Fe4S_Fe_S_CS"/>
</dbReference>
<keyword evidence="4" id="KW-0411">Iron-sulfur</keyword>
<reference evidence="7" key="1">
    <citation type="journal article" date="2019" name="Int. J. Syst. Evol. Microbiol.">
        <title>The Global Catalogue of Microorganisms (GCM) 10K type strain sequencing project: providing services to taxonomists for standard genome sequencing and annotation.</title>
        <authorList>
            <consortium name="The Broad Institute Genomics Platform"/>
            <consortium name="The Broad Institute Genome Sequencing Center for Infectious Disease"/>
            <person name="Wu L."/>
            <person name="Ma J."/>
        </authorList>
    </citation>
    <scope>NUCLEOTIDE SEQUENCE [LARGE SCALE GENOMIC DNA]</scope>
    <source>
        <strain evidence="7">CCUG 46385</strain>
    </source>
</reference>
<dbReference type="InterPro" id="IPR029039">
    <property type="entry name" value="Flavoprotein-like_sf"/>
</dbReference>
<evidence type="ECO:0000256" key="4">
    <source>
        <dbReference type="ARBA" id="ARBA00023014"/>
    </source>
</evidence>
<evidence type="ECO:0000313" key="7">
    <source>
        <dbReference type="Proteomes" id="UP001595916"/>
    </source>
</evidence>
<organism evidence="6 7">
    <name type="scientific">Filifactor villosus</name>
    <dbReference type="NCBI Taxonomy" id="29374"/>
    <lineage>
        <taxon>Bacteria</taxon>
        <taxon>Bacillati</taxon>
        <taxon>Bacillota</taxon>
        <taxon>Clostridia</taxon>
        <taxon>Peptostreptococcales</taxon>
        <taxon>Filifactoraceae</taxon>
        <taxon>Filifactor</taxon>
    </lineage>
</organism>
<dbReference type="SUPFAM" id="SSF54862">
    <property type="entry name" value="4Fe-4S ferredoxins"/>
    <property type="match status" value="1"/>
</dbReference>
<evidence type="ECO:0000313" key="6">
    <source>
        <dbReference type="EMBL" id="MFC4804308.1"/>
    </source>
</evidence>
<proteinExistence type="predicted"/>
<dbReference type="PANTHER" id="PTHR43687">
    <property type="entry name" value="ADENYLYLSULFATE REDUCTASE, BETA SUBUNIT"/>
    <property type="match status" value="1"/>
</dbReference>
<keyword evidence="1" id="KW-0004">4Fe-4S</keyword>
<dbReference type="Pfam" id="PF13237">
    <property type="entry name" value="Fer4_10"/>
    <property type="match status" value="1"/>
</dbReference>
<dbReference type="PROSITE" id="PS51379">
    <property type="entry name" value="4FE4S_FER_2"/>
    <property type="match status" value="2"/>
</dbReference>
<comment type="caution">
    <text evidence="6">The sequence shown here is derived from an EMBL/GenBank/DDBJ whole genome shotgun (WGS) entry which is preliminary data.</text>
</comment>
<evidence type="ECO:0000256" key="2">
    <source>
        <dbReference type="ARBA" id="ARBA00022723"/>
    </source>
</evidence>
<feature type="domain" description="4Fe-4S ferredoxin-type" evidence="5">
    <location>
        <begin position="221"/>
        <end position="241"/>
    </location>
</feature>